<dbReference type="PANTHER" id="PTHR30204:SF94">
    <property type="entry name" value="HEAVY METAL-DEPENDENT TRANSCRIPTIONAL REGULATOR HI_0293-RELATED"/>
    <property type="match status" value="1"/>
</dbReference>
<dbReference type="Pfam" id="PF13411">
    <property type="entry name" value="MerR_1"/>
    <property type="match status" value="1"/>
</dbReference>
<evidence type="ECO:0000259" key="4">
    <source>
        <dbReference type="PROSITE" id="PS50937"/>
    </source>
</evidence>
<comment type="caution">
    <text evidence="5">The sequence shown here is derived from an EMBL/GenBank/DDBJ whole genome shotgun (WGS) entry which is preliminary data.</text>
</comment>
<dbReference type="GO" id="GO:0003700">
    <property type="term" value="F:DNA-binding transcription factor activity"/>
    <property type="evidence" value="ECO:0007669"/>
    <property type="project" value="InterPro"/>
</dbReference>
<feature type="domain" description="HTH merR-type" evidence="4">
    <location>
        <begin position="1"/>
        <end position="68"/>
    </location>
</feature>
<dbReference type="InterPro" id="IPR009061">
    <property type="entry name" value="DNA-bd_dom_put_sf"/>
</dbReference>
<organism evidence="5 6">
    <name type="scientific">Staphylococcus simiae CCM 7213 = CCUG 51256</name>
    <dbReference type="NCBI Taxonomy" id="911238"/>
    <lineage>
        <taxon>Bacteria</taxon>
        <taxon>Bacillati</taxon>
        <taxon>Bacillota</taxon>
        <taxon>Bacilli</taxon>
        <taxon>Bacillales</taxon>
        <taxon>Staphylococcaceae</taxon>
        <taxon>Staphylococcus</taxon>
    </lineage>
</organism>
<dbReference type="Gene3D" id="1.10.1660.10">
    <property type="match status" value="1"/>
</dbReference>
<evidence type="ECO:0000256" key="2">
    <source>
        <dbReference type="ARBA" id="ARBA00023125"/>
    </source>
</evidence>
<accession>G5JID8</accession>
<dbReference type="Proteomes" id="UP000005413">
    <property type="component" value="Unassembled WGS sequence"/>
</dbReference>
<evidence type="ECO:0000313" key="6">
    <source>
        <dbReference type="Proteomes" id="UP000005413"/>
    </source>
</evidence>
<gene>
    <name evidence="5" type="ORF">SS7213T_06121</name>
</gene>
<name>G5JID8_9STAP</name>
<dbReference type="SMART" id="SM00422">
    <property type="entry name" value="HTH_MERR"/>
    <property type="match status" value="1"/>
</dbReference>
<keyword evidence="1" id="KW-0805">Transcription regulation</keyword>
<evidence type="ECO:0000256" key="3">
    <source>
        <dbReference type="ARBA" id="ARBA00023163"/>
    </source>
</evidence>
<sequence length="137" mass="16339">MRIDDVAQKLNIAKSQIRYYEKIGLLTVPRDDNQYRYFDDATIIDLKMIIDLKTLDIELKDIKYIIELFHMPTTEKCNSDSLTYMAKIIKEKEDELNNQLFILNKLKNIYSLSENNQYSLNKKVILDELNQRRLNDD</sequence>
<dbReference type="GO" id="GO:0003677">
    <property type="term" value="F:DNA binding"/>
    <property type="evidence" value="ECO:0007669"/>
    <property type="project" value="UniProtKB-KW"/>
</dbReference>
<evidence type="ECO:0000256" key="1">
    <source>
        <dbReference type="ARBA" id="ARBA00023015"/>
    </source>
</evidence>
<dbReference type="PROSITE" id="PS50937">
    <property type="entry name" value="HTH_MERR_2"/>
    <property type="match status" value="1"/>
</dbReference>
<proteinExistence type="predicted"/>
<dbReference type="PANTHER" id="PTHR30204">
    <property type="entry name" value="REDOX-CYCLING DRUG-SENSING TRANSCRIPTIONAL ACTIVATOR SOXR"/>
    <property type="match status" value="1"/>
</dbReference>
<dbReference type="InterPro" id="IPR000551">
    <property type="entry name" value="MerR-type_HTH_dom"/>
</dbReference>
<dbReference type="CDD" id="cd00592">
    <property type="entry name" value="HTH_MerR-like"/>
    <property type="match status" value="1"/>
</dbReference>
<reference evidence="5 6" key="1">
    <citation type="journal article" date="2012" name="BMC Genomics">
        <title>Comparative genomic analysis of the genus Staphylococcus including Staphylococcus aureus and its newly described sister species Staphylococcus simiae.</title>
        <authorList>
            <person name="Suzuki H."/>
            <person name="Lefebure T."/>
            <person name="Pavinski Bitar P."/>
            <person name="Stanhope M.J."/>
        </authorList>
    </citation>
    <scope>NUCLEOTIDE SEQUENCE [LARGE SCALE GENOMIC DNA]</scope>
    <source>
        <strain evidence="5 6">CCM 7213</strain>
    </source>
</reference>
<dbReference type="InterPro" id="IPR047057">
    <property type="entry name" value="MerR_fam"/>
</dbReference>
<dbReference type="OrthoDB" id="9806513at2"/>
<dbReference type="PATRIC" id="fig|911238.3.peg.1031"/>
<dbReference type="AlphaFoldDB" id="G5JID8"/>
<protein>
    <recommendedName>
        <fullName evidence="4">HTH merR-type domain-containing protein</fullName>
    </recommendedName>
</protein>
<dbReference type="EMBL" id="AEUN01000401">
    <property type="protein sequence ID" value="EHJ08029.1"/>
    <property type="molecule type" value="Genomic_DNA"/>
</dbReference>
<dbReference type="SUPFAM" id="SSF46955">
    <property type="entry name" value="Putative DNA-binding domain"/>
    <property type="match status" value="1"/>
</dbReference>
<keyword evidence="2" id="KW-0238">DNA-binding</keyword>
<dbReference type="RefSeq" id="WP_002463783.1">
    <property type="nucleotide sequence ID" value="NZ_AEUN01000401.1"/>
</dbReference>
<keyword evidence="3" id="KW-0804">Transcription</keyword>
<keyword evidence="6" id="KW-1185">Reference proteome</keyword>
<evidence type="ECO:0000313" key="5">
    <source>
        <dbReference type="EMBL" id="EHJ08029.1"/>
    </source>
</evidence>